<dbReference type="InParanoid" id="A0A200QKQ5"/>
<dbReference type="SUPFAM" id="SSF53098">
    <property type="entry name" value="Ribonuclease H-like"/>
    <property type="match status" value="1"/>
</dbReference>
<dbReference type="Gene3D" id="3.30.420.10">
    <property type="entry name" value="Ribonuclease H-like superfamily/Ribonuclease H"/>
    <property type="match status" value="1"/>
</dbReference>
<dbReference type="CDD" id="cd06222">
    <property type="entry name" value="RNase_H_like"/>
    <property type="match status" value="1"/>
</dbReference>
<comment type="caution">
    <text evidence="2">The sequence shown here is derived from an EMBL/GenBank/DDBJ whole genome shotgun (WGS) entry which is preliminary data.</text>
</comment>
<evidence type="ECO:0000259" key="1">
    <source>
        <dbReference type="Pfam" id="PF13456"/>
    </source>
</evidence>
<reference evidence="2 3" key="1">
    <citation type="journal article" date="2017" name="Mol. Plant">
        <title>The Genome of Medicinal Plant Macleaya cordata Provides New Insights into Benzylisoquinoline Alkaloids Metabolism.</title>
        <authorList>
            <person name="Liu X."/>
            <person name="Liu Y."/>
            <person name="Huang P."/>
            <person name="Ma Y."/>
            <person name="Qing Z."/>
            <person name="Tang Q."/>
            <person name="Cao H."/>
            <person name="Cheng P."/>
            <person name="Zheng Y."/>
            <person name="Yuan Z."/>
            <person name="Zhou Y."/>
            <person name="Liu J."/>
            <person name="Tang Z."/>
            <person name="Zhuo Y."/>
            <person name="Zhang Y."/>
            <person name="Yu L."/>
            <person name="Huang J."/>
            <person name="Yang P."/>
            <person name="Peng Q."/>
            <person name="Zhang J."/>
            <person name="Jiang W."/>
            <person name="Zhang Z."/>
            <person name="Lin K."/>
            <person name="Ro D.K."/>
            <person name="Chen X."/>
            <person name="Xiong X."/>
            <person name="Shang Y."/>
            <person name="Huang S."/>
            <person name="Zeng J."/>
        </authorList>
    </citation>
    <scope>NUCLEOTIDE SEQUENCE [LARGE SCALE GENOMIC DNA]</scope>
    <source>
        <strain evidence="3">cv. BLH2017</strain>
        <tissue evidence="2">Root</tissue>
    </source>
</reference>
<dbReference type="InterPro" id="IPR002156">
    <property type="entry name" value="RNaseH_domain"/>
</dbReference>
<feature type="domain" description="RNase H type-1" evidence="1">
    <location>
        <begin position="5"/>
        <end position="113"/>
    </location>
</feature>
<evidence type="ECO:0000313" key="2">
    <source>
        <dbReference type="EMBL" id="OVA11002.1"/>
    </source>
</evidence>
<dbReference type="PANTHER" id="PTHR47723:SF19">
    <property type="entry name" value="POLYNUCLEOTIDYL TRANSFERASE, RIBONUCLEASE H-LIKE SUPERFAMILY PROTEIN"/>
    <property type="match status" value="1"/>
</dbReference>
<dbReference type="InterPro" id="IPR012337">
    <property type="entry name" value="RNaseH-like_sf"/>
</dbReference>
<gene>
    <name evidence="2" type="ORF">BVC80_1745g15</name>
</gene>
<dbReference type="AlphaFoldDB" id="A0A200QKQ5"/>
<protein>
    <recommendedName>
        <fullName evidence="1">RNase H type-1 domain-containing protein</fullName>
    </recommendedName>
</protein>
<dbReference type="PANTHER" id="PTHR47723">
    <property type="entry name" value="OS05G0353850 PROTEIN"/>
    <property type="match status" value="1"/>
</dbReference>
<keyword evidence="3" id="KW-1185">Reference proteome</keyword>
<dbReference type="Pfam" id="PF13456">
    <property type="entry name" value="RVT_3"/>
    <property type="match status" value="1"/>
</dbReference>
<proteinExistence type="predicted"/>
<dbReference type="InterPro" id="IPR044730">
    <property type="entry name" value="RNase_H-like_dom_plant"/>
</dbReference>
<dbReference type="InterPro" id="IPR053151">
    <property type="entry name" value="RNase_H-like"/>
</dbReference>
<dbReference type="InterPro" id="IPR036397">
    <property type="entry name" value="RNaseH_sf"/>
</dbReference>
<dbReference type="GO" id="GO:0003676">
    <property type="term" value="F:nucleic acid binding"/>
    <property type="evidence" value="ECO:0007669"/>
    <property type="project" value="InterPro"/>
</dbReference>
<dbReference type="GO" id="GO:0004523">
    <property type="term" value="F:RNA-DNA hybrid ribonuclease activity"/>
    <property type="evidence" value="ECO:0007669"/>
    <property type="project" value="InterPro"/>
</dbReference>
<dbReference type="EMBL" id="MVGT01001736">
    <property type="protein sequence ID" value="OVA11002.1"/>
    <property type="molecule type" value="Genomic_DNA"/>
</dbReference>
<accession>A0A200QKQ5</accession>
<sequence>MLVLVWFIRNHTGSFYGAAALKVLARDAEQAECLAFLFGAQWCLELDLNNITLEGDCRNVVNAITSQFCFVKWENSGIEKDCKYLLLQTQKFQGCRYVNRKANRVADLLARYACKTFNIGSDDMVQWIHTPPSLLFDVLNSDTMYVQSCSQ</sequence>
<dbReference type="Proteomes" id="UP000195402">
    <property type="component" value="Unassembled WGS sequence"/>
</dbReference>
<name>A0A200QKQ5_MACCD</name>
<organism evidence="2 3">
    <name type="scientific">Macleaya cordata</name>
    <name type="common">Five-seeded plume-poppy</name>
    <name type="synonym">Bocconia cordata</name>
    <dbReference type="NCBI Taxonomy" id="56857"/>
    <lineage>
        <taxon>Eukaryota</taxon>
        <taxon>Viridiplantae</taxon>
        <taxon>Streptophyta</taxon>
        <taxon>Embryophyta</taxon>
        <taxon>Tracheophyta</taxon>
        <taxon>Spermatophyta</taxon>
        <taxon>Magnoliopsida</taxon>
        <taxon>Ranunculales</taxon>
        <taxon>Papaveraceae</taxon>
        <taxon>Papaveroideae</taxon>
        <taxon>Macleaya</taxon>
    </lineage>
</organism>
<evidence type="ECO:0000313" key="3">
    <source>
        <dbReference type="Proteomes" id="UP000195402"/>
    </source>
</evidence>
<dbReference type="OrthoDB" id="1906820at2759"/>